<feature type="compositionally biased region" description="Basic and acidic residues" evidence="8">
    <location>
        <begin position="94"/>
        <end position="115"/>
    </location>
</feature>
<keyword evidence="1" id="KW-0399">Innate immunity</keyword>
<dbReference type="AlphaFoldDB" id="A0ABD1IW18"/>
<dbReference type="InterPro" id="IPR043136">
    <property type="entry name" value="B30.2/SPRY_sf"/>
</dbReference>
<dbReference type="InterPro" id="IPR000315">
    <property type="entry name" value="Znf_B-box"/>
</dbReference>
<feature type="region of interest" description="Disordered" evidence="8">
    <location>
        <begin position="93"/>
        <end position="190"/>
    </location>
</feature>
<dbReference type="GO" id="GO:0005737">
    <property type="term" value="C:cytoplasm"/>
    <property type="evidence" value="ECO:0007669"/>
    <property type="project" value="UniProtKB-ARBA"/>
</dbReference>
<dbReference type="CDD" id="cd19802">
    <property type="entry name" value="Bbox1_TRIM8-like"/>
    <property type="match status" value="1"/>
</dbReference>
<dbReference type="GO" id="GO:0045087">
    <property type="term" value="P:innate immune response"/>
    <property type="evidence" value="ECO:0007669"/>
    <property type="project" value="UniProtKB-KW"/>
</dbReference>
<dbReference type="PROSITE" id="PS50188">
    <property type="entry name" value="B302_SPRY"/>
    <property type="match status" value="2"/>
</dbReference>
<dbReference type="InterPro" id="IPR013320">
    <property type="entry name" value="ConA-like_dom_sf"/>
</dbReference>
<dbReference type="SMART" id="SM00449">
    <property type="entry name" value="SPRY"/>
    <property type="match status" value="2"/>
</dbReference>
<feature type="compositionally biased region" description="Pro residues" evidence="8">
    <location>
        <begin position="174"/>
        <end position="188"/>
    </location>
</feature>
<feature type="compositionally biased region" description="Low complexity" evidence="8">
    <location>
        <begin position="118"/>
        <end position="134"/>
    </location>
</feature>
<feature type="domain" description="B30.2/SPRY" evidence="11">
    <location>
        <begin position="456"/>
        <end position="650"/>
    </location>
</feature>
<keyword evidence="4" id="KW-0862">Zinc</keyword>
<dbReference type="PRINTS" id="PR01407">
    <property type="entry name" value="BUTYPHLNCDUF"/>
</dbReference>
<evidence type="ECO:0000256" key="6">
    <source>
        <dbReference type="PROSITE-ProRule" id="PRU00024"/>
    </source>
</evidence>
<dbReference type="InterPro" id="IPR006574">
    <property type="entry name" value="PRY"/>
</dbReference>
<dbReference type="InterPro" id="IPR003879">
    <property type="entry name" value="Butyrophylin_SPRY"/>
</dbReference>
<keyword evidence="5" id="KW-0391">Immunity</keyword>
<dbReference type="InterPro" id="IPR003877">
    <property type="entry name" value="SPRY_dom"/>
</dbReference>
<dbReference type="SUPFAM" id="SSF57845">
    <property type="entry name" value="B-box zinc-binding domain"/>
    <property type="match status" value="1"/>
</dbReference>
<evidence type="ECO:0000256" key="5">
    <source>
        <dbReference type="ARBA" id="ARBA00022859"/>
    </source>
</evidence>
<dbReference type="Proteomes" id="UP001591681">
    <property type="component" value="Unassembled WGS sequence"/>
</dbReference>
<dbReference type="InterPro" id="IPR001870">
    <property type="entry name" value="B30.2/SPRY"/>
</dbReference>
<dbReference type="Pfam" id="PF13765">
    <property type="entry name" value="PRY"/>
    <property type="match status" value="2"/>
</dbReference>
<accession>A0ABD1IW18</accession>
<dbReference type="CDD" id="cd19769">
    <property type="entry name" value="Bbox2_TRIM16-like"/>
    <property type="match status" value="1"/>
</dbReference>
<organism evidence="12 13">
    <name type="scientific">Coilia grayii</name>
    <name type="common">Gray's grenadier anchovy</name>
    <dbReference type="NCBI Taxonomy" id="363190"/>
    <lineage>
        <taxon>Eukaryota</taxon>
        <taxon>Metazoa</taxon>
        <taxon>Chordata</taxon>
        <taxon>Craniata</taxon>
        <taxon>Vertebrata</taxon>
        <taxon>Euteleostomi</taxon>
        <taxon>Actinopterygii</taxon>
        <taxon>Neopterygii</taxon>
        <taxon>Teleostei</taxon>
        <taxon>Clupei</taxon>
        <taxon>Clupeiformes</taxon>
        <taxon>Clupeoidei</taxon>
        <taxon>Engraulidae</taxon>
        <taxon>Coilinae</taxon>
        <taxon>Coilia</taxon>
    </lineage>
</organism>
<dbReference type="SUPFAM" id="SSF49899">
    <property type="entry name" value="Concanavalin A-like lectins/glucanases"/>
    <property type="match status" value="2"/>
</dbReference>
<feature type="domain" description="B box-type" evidence="10">
    <location>
        <begin position="257"/>
        <end position="297"/>
    </location>
</feature>
<dbReference type="Pfam" id="PF00643">
    <property type="entry name" value="zf-B_box"/>
    <property type="match status" value="1"/>
</dbReference>
<dbReference type="PANTHER" id="PTHR25465:SF49">
    <property type="entry name" value="BLOODTHIRSTY-RELATED GENE FAMILY, MEMBER 1-RELATED"/>
    <property type="match status" value="1"/>
</dbReference>
<evidence type="ECO:0000256" key="1">
    <source>
        <dbReference type="ARBA" id="ARBA00022588"/>
    </source>
</evidence>
<dbReference type="SMART" id="SM00184">
    <property type="entry name" value="RING"/>
    <property type="match status" value="2"/>
</dbReference>
<dbReference type="Gene3D" id="3.30.160.60">
    <property type="entry name" value="Classic Zinc Finger"/>
    <property type="match status" value="1"/>
</dbReference>
<feature type="coiled-coil region" evidence="7">
    <location>
        <begin position="976"/>
        <end position="1017"/>
    </location>
</feature>
<sequence length="1266" mass="144001">MASPANLVAEEQVHCSICLDVFTNPVSIPCGHNFCVACIRGYWHTSVLYQCPMCKKTFYKQPDTSINTVLREIAEQFKAARRKNNQLLQQQELKQAEEDQQVEQRSKKEEDDLKKQHQPQSPLKEQQQQVQQKQQPPPKKPPPPKPQHKQQQQQQMATGKQQAEQKEEEGVDLPPLPPPPLPPPPPPLAEEEELLADMPELLPPPWAEEVSCDVCTGMRLRAVKSCLVCLTSYCEEHIKSHGARFTKHKLVEPVANLEERMCKKHERLLELFCKKDQTIVCVLCTEMDHRAHYTIPVEREWSEKKSHLKKTEAEVQQMIQDRQKKVEEIKRSVELNKSSALREIEDSMQVFSELVRAVQRAQAELVLAIEEKQRETERWAQGLIGELEKEIADLRRRNNDLEHLARTEDHIHFLQKFPDICTHPLSKDWSGTSVHTEQCVGTIRRAVMRLEDTLEEEIEKLAENELKRVQQYAADVTLDPDTANPWLQLSEDCRQLRHLGSWQDLPDTPERFDTVVIALGREAISSGRRYWEVQVGEKDDWYLGVARASVNRKGRIAVSTAHGYWALAMKKGREYRVSSSPPLLLALPNKLKRVGVYVDYEEGQVSFYDVQARTHLHTFLDSFQETLYPFFYLYCCDKASDTIAVYPSSDKALIKQHTHTHTHTHANTMTIRETALVTVKMKLKHERKLSAVKERRKSAPYLKKKKTSEDMACASPFLSLESSSISVTRELHWRVSPHLQCSICLDLYVNPVTTACGHTFCMTCLDRNRHYNDLVCPLCKTFLAGGQLKVNINLKALVEEEARARAKAESVSGAAGEVPCDVCPEGRKQKAAKSCLVCLSSYCAEHLRCHATLSRLKGHKLVAPLEDLDQRACLTHGRALELYRPDCCGQGCVCALCVEEGDVVIPVETARDRKKTELEKNKTYIKEKIQERVRKLTEFHTVALDCKSHIDAEEKEVQGMFVEVLKAVRSAQEEALRPLRERRRRVEEEEQELRQELEEEIRKLEAIVTDLTQLQDLEDHIQFLQKYPTEPDLIGGRDWTDVTMDTELNFRSLRNITAAMLMEIEAELDKLTALGKINPLPVTLDRDTAHPQLVVSEDGKEVSHGDGILDVPDVPQRFDTFGSVLGCNQLSSGRAYWEVEVGDKTGWDIGVASEEANRKGPISFKPAHGYWALVLYGEGCYAALADPKVSLSLTAKPQKVGVFVDHEEGLVSFYDLQVKGHIYSFTGCTFPKGLKLFPYFSPHLPHGERNSAPLVVSPVKQDALCP</sequence>
<dbReference type="CDD" id="cd13733">
    <property type="entry name" value="SPRY_PRY_C-I_1"/>
    <property type="match status" value="2"/>
</dbReference>
<feature type="compositionally biased region" description="Low complexity" evidence="8">
    <location>
        <begin position="149"/>
        <end position="162"/>
    </location>
</feature>
<gene>
    <name evidence="12" type="ORF">ACEWY4_024901</name>
</gene>
<evidence type="ECO:0000259" key="10">
    <source>
        <dbReference type="PROSITE" id="PS50119"/>
    </source>
</evidence>
<dbReference type="Gene3D" id="4.10.830.40">
    <property type="match status" value="2"/>
</dbReference>
<evidence type="ECO:0000256" key="2">
    <source>
        <dbReference type="ARBA" id="ARBA00022723"/>
    </source>
</evidence>
<evidence type="ECO:0000256" key="3">
    <source>
        <dbReference type="ARBA" id="ARBA00022771"/>
    </source>
</evidence>
<keyword evidence="2" id="KW-0479">Metal-binding</keyword>
<dbReference type="EMBL" id="JBHFQA010000022">
    <property type="protein sequence ID" value="KAL2079157.1"/>
    <property type="molecule type" value="Genomic_DNA"/>
</dbReference>
<dbReference type="Pfam" id="PF00622">
    <property type="entry name" value="SPRY"/>
    <property type="match status" value="2"/>
</dbReference>
<dbReference type="Gene3D" id="3.30.40.10">
    <property type="entry name" value="Zinc/RING finger domain, C3HC4 (zinc finger)"/>
    <property type="match status" value="2"/>
</dbReference>
<keyword evidence="7" id="KW-0175">Coiled coil</keyword>
<dbReference type="Gene3D" id="2.60.120.920">
    <property type="match status" value="2"/>
</dbReference>
<dbReference type="InterPro" id="IPR027370">
    <property type="entry name" value="Znf-RING_euk"/>
</dbReference>
<dbReference type="PROSITE" id="PS50089">
    <property type="entry name" value="ZF_RING_2"/>
    <property type="match status" value="2"/>
</dbReference>
<evidence type="ECO:0000259" key="9">
    <source>
        <dbReference type="PROSITE" id="PS50089"/>
    </source>
</evidence>
<keyword evidence="13" id="KW-1185">Reference proteome</keyword>
<dbReference type="InterPro" id="IPR051051">
    <property type="entry name" value="E3_ubiq-ligase_TRIM/RNF"/>
</dbReference>
<dbReference type="GO" id="GO:0008270">
    <property type="term" value="F:zinc ion binding"/>
    <property type="evidence" value="ECO:0007669"/>
    <property type="project" value="UniProtKB-KW"/>
</dbReference>
<dbReference type="InterPro" id="IPR058030">
    <property type="entry name" value="TRIM8/14/16/25/29/45/65_CC"/>
</dbReference>
<dbReference type="InterPro" id="IPR013083">
    <property type="entry name" value="Znf_RING/FYVE/PHD"/>
</dbReference>
<dbReference type="SMART" id="SM00336">
    <property type="entry name" value="BBOX"/>
    <property type="match status" value="1"/>
</dbReference>
<comment type="caution">
    <text evidence="12">The sequence shown here is derived from an EMBL/GenBank/DDBJ whole genome shotgun (WGS) entry which is preliminary data.</text>
</comment>
<evidence type="ECO:0000313" key="12">
    <source>
        <dbReference type="EMBL" id="KAL2079157.1"/>
    </source>
</evidence>
<dbReference type="Pfam" id="PF25600">
    <property type="entry name" value="TRIM_CC"/>
    <property type="match status" value="2"/>
</dbReference>
<dbReference type="InterPro" id="IPR017907">
    <property type="entry name" value="Znf_RING_CS"/>
</dbReference>
<feature type="domain" description="RING-type" evidence="9">
    <location>
        <begin position="741"/>
        <end position="780"/>
    </location>
</feature>
<evidence type="ECO:0000256" key="7">
    <source>
        <dbReference type="SAM" id="Coils"/>
    </source>
</evidence>
<feature type="domain" description="B30.2/SPRY" evidence="11">
    <location>
        <begin position="1062"/>
        <end position="1259"/>
    </location>
</feature>
<name>A0ABD1IW18_9TELE</name>
<dbReference type="PROSITE" id="PS00518">
    <property type="entry name" value="ZF_RING_1"/>
    <property type="match status" value="2"/>
</dbReference>
<evidence type="ECO:0000313" key="13">
    <source>
        <dbReference type="Proteomes" id="UP001591681"/>
    </source>
</evidence>
<proteinExistence type="predicted"/>
<evidence type="ECO:0000259" key="11">
    <source>
        <dbReference type="PROSITE" id="PS50188"/>
    </source>
</evidence>
<evidence type="ECO:0000256" key="4">
    <source>
        <dbReference type="ARBA" id="ARBA00022833"/>
    </source>
</evidence>
<keyword evidence="3 6" id="KW-0863">Zinc-finger</keyword>
<dbReference type="PROSITE" id="PS50119">
    <property type="entry name" value="ZF_BBOX"/>
    <property type="match status" value="1"/>
</dbReference>
<feature type="compositionally biased region" description="Pro residues" evidence="8">
    <location>
        <begin position="135"/>
        <end position="145"/>
    </location>
</feature>
<dbReference type="PANTHER" id="PTHR25465">
    <property type="entry name" value="B-BOX DOMAIN CONTAINING"/>
    <property type="match status" value="1"/>
</dbReference>
<dbReference type="Pfam" id="PF13445">
    <property type="entry name" value="zf-RING_UBOX"/>
    <property type="match status" value="2"/>
</dbReference>
<evidence type="ECO:0000256" key="8">
    <source>
        <dbReference type="SAM" id="MobiDB-lite"/>
    </source>
</evidence>
<dbReference type="FunFam" id="2.60.120.920:FF:000004">
    <property type="entry name" value="Butyrophilin subfamily 1 member A1"/>
    <property type="match status" value="2"/>
</dbReference>
<feature type="domain" description="RING-type" evidence="9">
    <location>
        <begin position="15"/>
        <end position="55"/>
    </location>
</feature>
<protein>
    <submittedName>
        <fullName evidence="12">Uncharacterized protein</fullName>
    </submittedName>
</protein>
<dbReference type="SMART" id="SM00589">
    <property type="entry name" value="PRY"/>
    <property type="match status" value="2"/>
</dbReference>
<dbReference type="InterPro" id="IPR001841">
    <property type="entry name" value="Znf_RING"/>
</dbReference>
<dbReference type="SUPFAM" id="SSF57850">
    <property type="entry name" value="RING/U-box"/>
    <property type="match status" value="2"/>
</dbReference>
<feature type="coiled-coil region" evidence="7">
    <location>
        <begin position="358"/>
        <end position="404"/>
    </location>
</feature>
<reference evidence="12 13" key="1">
    <citation type="submission" date="2024-09" db="EMBL/GenBank/DDBJ databases">
        <title>A chromosome-level genome assembly of Gray's grenadier anchovy, Coilia grayii.</title>
        <authorList>
            <person name="Fu Z."/>
        </authorList>
    </citation>
    <scope>NUCLEOTIDE SEQUENCE [LARGE SCALE GENOMIC DNA]</scope>
    <source>
        <strain evidence="12">G4</strain>
        <tissue evidence="12">Muscle</tissue>
    </source>
</reference>